<organism evidence="3 4">
    <name type="scientific">Hymenobacter fastidiosus</name>
    <dbReference type="NCBI Taxonomy" id="486264"/>
    <lineage>
        <taxon>Bacteria</taxon>
        <taxon>Pseudomonadati</taxon>
        <taxon>Bacteroidota</taxon>
        <taxon>Cytophagia</taxon>
        <taxon>Cytophagales</taxon>
        <taxon>Hymenobacteraceae</taxon>
        <taxon>Hymenobacter</taxon>
    </lineage>
</organism>
<feature type="compositionally biased region" description="Basic and acidic residues" evidence="1">
    <location>
        <begin position="165"/>
        <end position="179"/>
    </location>
</feature>
<dbReference type="SUPFAM" id="SSF53098">
    <property type="entry name" value="Ribonuclease H-like"/>
    <property type="match status" value="1"/>
</dbReference>
<name>A0ABP7RMS9_9BACT</name>
<accession>A0ABP7RMS9</accession>
<comment type="caution">
    <text evidence="3">The sequence shown here is derived from an EMBL/GenBank/DDBJ whole genome shotgun (WGS) entry which is preliminary data.</text>
</comment>
<dbReference type="InterPro" id="IPR036397">
    <property type="entry name" value="RNaseH_sf"/>
</dbReference>
<dbReference type="Gene3D" id="3.30.420.10">
    <property type="entry name" value="Ribonuclease H-like superfamily/Ribonuclease H"/>
    <property type="match status" value="1"/>
</dbReference>
<dbReference type="Pfam" id="PF00665">
    <property type="entry name" value="rve"/>
    <property type="match status" value="1"/>
</dbReference>
<sequence length="179" mass="20191">MRGPKPASTVLTPVEEAAIVLFRQQTLLPLDDCLYALQEAIPHLSRSALHRCLQRHGISRLPPDEAASPAPKARFKDYPLGYLHVDFAEVQTEEGKQYLFVAIDRTSKLAFAELQPQATQAIAVDFLRRVLPQIPYKVHKIRTDNGIQFRNLPHHTQAGPPLDQRPGRTDESHPERGHD</sequence>
<dbReference type="InterPro" id="IPR012337">
    <property type="entry name" value="RNaseH-like_sf"/>
</dbReference>
<reference evidence="4" key="1">
    <citation type="journal article" date="2019" name="Int. J. Syst. Evol. Microbiol.">
        <title>The Global Catalogue of Microorganisms (GCM) 10K type strain sequencing project: providing services to taxonomists for standard genome sequencing and annotation.</title>
        <authorList>
            <consortium name="The Broad Institute Genomics Platform"/>
            <consortium name="The Broad Institute Genome Sequencing Center for Infectious Disease"/>
            <person name="Wu L."/>
            <person name="Ma J."/>
        </authorList>
    </citation>
    <scope>NUCLEOTIDE SEQUENCE [LARGE SCALE GENOMIC DNA]</scope>
    <source>
        <strain evidence="4">JCM 17224</strain>
    </source>
</reference>
<dbReference type="Proteomes" id="UP001500567">
    <property type="component" value="Unassembled WGS sequence"/>
</dbReference>
<evidence type="ECO:0000259" key="2">
    <source>
        <dbReference type="PROSITE" id="PS50994"/>
    </source>
</evidence>
<keyword evidence="4" id="KW-1185">Reference proteome</keyword>
<feature type="domain" description="Integrase catalytic" evidence="2">
    <location>
        <begin position="75"/>
        <end position="179"/>
    </location>
</feature>
<dbReference type="EMBL" id="BAABDJ010000006">
    <property type="protein sequence ID" value="GAA3999629.1"/>
    <property type="molecule type" value="Genomic_DNA"/>
</dbReference>
<protein>
    <recommendedName>
        <fullName evidence="2">Integrase catalytic domain-containing protein</fullName>
    </recommendedName>
</protein>
<feature type="region of interest" description="Disordered" evidence="1">
    <location>
        <begin position="150"/>
        <end position="179"/>
    </location>
</feature>
<gene>
    <name evidence="3" type="ORF">GCM10022408_08270</name>
</gene>
<evidence type="ECO:0000313" key="4">
    <source>
        <dbReference type="Proteomes" id="UP001500567"/>
    </source>
</evidence>
<dbReference type="InterPro" id="IPR001584">
    <property type="entry name" value="Integrase_cat-core"/>
</dbReference>
<evidence type="ECO:0000313" key="3">
    <source>
        <dbReference type="EMBL" id="GAA3999629.1"/>
    </source>
</evidence>
<evidence type="ECO:0000256" key="1">
    <source>
        <dbReference type="SAM" id="MobiDB-lite"/>
    </source>
</evidence>
<proteinExistence type="predicted"/>
<dbReference type="PROSITE" id="PS50994">
    <property type="entry name" value="INTEGRASE"/>
    <property type="match status" value="1"/>
</dbReference>